<proteinExistence type="predicted"/>
<dbReference type="InterPro" id="IPR009057">
    <property type="entry name" value="Homeodomain-like_sf"/>
</dbReference>
<dbReference type="OrthoDB" id="125695at2759"/>
<gene>
    <name evidence="1" type="ORF">Pfra01_002253000</name>
</gene>
<comment type="caution">
    <text evidence="1">The sequence shown here is derived from an EMBL/GenBank/DDBJ whole genome shotgun (WGS) entry which is preliminary data.</text>
</comment>
<evidence type="ECO:0000313" key="1">
    <source>
        <dbReference type="EMBL" id="GMF54166.1"/>
    </source>
</evidence>
<dbReference type="Gene3D" id="1.10.10.60">
    <property type="entry name" value="Homeodomain-like"/>
    <property type="match status" value="1"/>
</dbReference>
<dbReference type="InterPro" id="IPR001005">
    <property type="entry name" value="SANT/Myb"/>
</dbReference>
<accession>A0A9W6Y319</accession>
<organism evidence="1 2">
    <name type="scientific">Phytophthora fragariaefolia</name>
    <dbReference type="NCBI Taxonomy" id="1490495"/>
    <lineage>
        <taxon>Eukaryota</taxon>
        <taxon>Sar</taxon>
        <taxon>Stramenopiles</taxon>
        <taxon>Oomycota</taxon>
        <taxon>Peronosporomycetes</taxon>
        <taxon>Peronosporales</taxon>
        <taxon>Peronosporaceae</taxon>
        <taxon>Phytophthora</taxon>
    </lineage>
</organism>
<evidence type="ECO:0000313" key="2">
    <source>
        <dbReference type="Proteomes" id="UP001165121"/>
    </source>
</evidence>
<dbReference type="Proteomes" id="UP001165121">
    <property type="component" value="Unassembled WGS sequence"/>
</dbReference>
<dbReference type="EMBL" id="BSXT01003455">
    <property type="protein sequence ID" value="GMF54166.1"/>
    <property type="molecule type" value="Genomic_DNA"/>
</dbReference>
<keyword evidence="2" id="KW-1185">Reference proteome</keyword>
<dbReference type="CDD" id="cd00167">
    <property type="entry name" value="SANT"/>
    <property type="match status" value="1"/>
</dbReference>
<sequence length="244" mass="26914">MISPEVMQELLSVRQVLHYLPESTSTEKGWTEHEQHLFWVALAQHPQGPWTTIAEFIGTKSARQTMTHGQKLRQKLKRWNERLRSNPTASMLMDGIDISTSANIEVTTLTTPVTSPIVGAECGDLQQPSFPVMSTAGDLQAELTVEGMNIVEMDGNQLSGSGMMAASSLQFPAAMAAQYVSHPNLSEDTARIVELMLSESSEEVQLTDISDEPEILPQHLLDDLLDILSDDDLNELGHHHQSSV</sequence>
<protein>
    <submittedName>
        <fullName evidence="1">Unnamed protein product</fullName>
    </submittedName>
</protein>
<name>A0A9W6Y319_9STRA</name>
<dbReference type="SUPFAM" id="SSF46689">
    <property type="entry name" value="Homeodomain-like"/>
    <property type="match status" value="1"/>
</dbReference>
<reference evidence="1" key="1">
    <citation type="submission" date="2023-04" db="EMBL/GenBank/DDBJ databases">
        <title>Phytophthora fragariaefolia NBRC 109709.</title>
        <authorList>
            <person name="Ichikawa N."/>
            <person name="Sato H."/>
            <person name="Tonouchi N."/>
        </authorList>
    </citation>
    <scope>NUCLEOTIDE SEQUENCE</scope>
    <source>
        <strain evidence="1">NBRC 109709</strain>
    </source>
</reference>
<dbReference type="AlphaFoldDB" id="A0A9W6Y319"/>